<organism evidence="1 2">
    <name type="scientific">Serratia odorifera</name>
    <dbReference type="NCBI Taxonomy" id="618"/>
    <lineage>
        <taxon>Bacteria</taxon>
        <taxon>Pseudomonadati</taxon>
        <taxon>Pseudomonadota</taxon>
        <taxon>Gammaproteobacteria</taxon>
        <taxon>Enterobacterales</taxon>
        <taxon>Yersiniaceae</taxon>
        <taxon>Serratia</taxon>
    </lineage>
</organism>
<dbReference type="EMBL" id="LR134117">
    <property type="protein sequence ID" value="VDZ59576.1"/>
    <property type="molecule type" value="Genomic_DNA"/>
</dbReference>
<proteinExistence type="predicted"/>
<reference evidence="1 2" key="1">
    <citation type="submission" date="2018-12" db="EMBL/GenBank/DDBJ databases">
        <authorList>
            <consortium name="Pathogen Informatics"/>
        </authorList>
    </citation>
    <scope>NUCLEOTIDE SEQUENCE [LARGE SCALE GENOMIC DNA]</scope>
    <source>
        <strain evidence="1 2">NCTC11214</strain>
    </source>
</reference>
<dbReference type="AlphaFoldDB" id="A0A447KTR9"/>
<dbReference type="Proteomes" id="UP000281391">
    <property type="component" value="Chromosome"/>
</dbReference>
<evidence type="ECO:0000313" key="2">
    <source>
        <dbReference type="Proteomes" id="UP000281391"/>
    </source>
</evidence>
<name>A0A447KTR9_SEROD</name>
<gene>
    <name evidence="1" type="ORF">NCTC11214_03121</name>
</gene>
<dbReference type="KEGG" id="sof:NCTC11214_03121"/>
<protein>
    <submittedName>
        <fullName evidence="1">Uncharacterized protein</fullName>
    </submittedName>
</protein>
<accession>A0A447KTR9</accession>
<evidence type="ECO:0000313" key="1">
    <source>
        <dbReference type="EMBL" id="VDZ59576.1"/>
    </source>
</evidence>
<sequence>MPTDETGGERYAPRNVTRLALGVCEGKPVKRYAERCSSFCASSSSIISFQPTTSFQ</sequence>